<dbReference type="InterPro" id="IPR017972">
    <property type="entry name" value="Cyt_P450_CS"/>
</dbReference>
<evidence type="ECO:0000313" key="9">
    <source>
        <dbReference type="Proteomes" id="UP000069015"/>
    </source>
</evidence>
<dbReference type="PROSITE" id="PS00086">
    <property type="entry name" value="CYTOCHROME_P450"/>
    <property type="match status" value="1"/>
</dbReference>
<dbReference type="AlphaFoldDB" id="A0A0U3IH38"/>
<organism evidence="8 9">
    <name type="scientific">Pseudoalteromonas rubra</name>
    <dbReference type="NCBI Taxonomy" id="43658"/>
    <lineage>
        <taxon>Bacteria</taxon>
        <taxon>Pseudomonadati</taxon>
        <taxon>Pseudomonadota</taxon>
        <taxon>Gammaproteobacteria</taxon>
        <taxon>Alteromonadales</taxon>
        <taxon>Pseudoalteromonadaceae</taxon>
        <taxon>Pseudoalteromonas</taxon>
    </lineage>
</organism>
<evidence type="ECO:0000256" key="4">
    <source>
        <dbReference type="ARBA" id="ARBA00023002"/>
    </source>
</evidence>
<dbReference type="RefSeq" id="WP_058796036.1">
    <property type="nucleotide sequence ID" value="NZ_CP013611.1"/>
</dbReference>
<protein>
    <recommendedName>
        <fullName evidence="10">Cytochrome P450</fullName>
    </recommendedName>
</protein>
<keyword evidence="2 7" id="KW-0349">Heme</keyword>
<dbReference type="PANTHER" id="PTHR24291:SF50">
    <property type="entry name" value="BIFUNCTIONAL ALBAFLAVENONE MONOOXYGENASE_TERPENE SYNTHASE"/>
    <property type="match status" value="1"/>
</dbReference>
<evidence type="ECO:0000313" key="8">
    <source>
        <dbReference type="EMBL" id="ALU42716.1"/>
    </source>
</evidence>
<reference evidence="8 9" key="1">
    <citation type="submission" date="2015-12" db="EMBL/GenBank/DDBJ databases">
        <title>Complete genome sequence of Pseudoalteromonas rubra SCSIO 6842, harboring a conjugative plasmid.</title>
        <authorList>
            <person name="Li B."/>
            <person name="Wang X."/>
        </authorList>
    </citation>
    <scope>NUCLEOTIDE SEQUENCE [LARGE SCALE GENOMIC DNA]</scope>
    <source>
        <strain evidence="8 9">SCSIO 6842</strain>
    </source>
</reference>
<proteinExistence type="inferred from homology"/>
<dbReference type="PANTHER" id="PTHR24291">
    <property type="entry name" value="CYTOCHROME P450 FAMILY 4"/>
    <property type="match status" value="1"/>
</dbReference>
<dbReference type="GO" id="GO:0005506">
    <property type="term" value="F:iron ion binding"/>
    <property type="evidence" value="ECO:0007669"/>
    <property type="project" value="InterPro"/>
</dbReference>
<evidence type="ECO:0000256" key="5">
    <source>
        <dbReference type="ARBA" id="ARBA00023004"/>
    </source>
</evidence>
<keyword evidence="6 7" id="KW-0503">Monooxygenase</keyword>
<dbReference type="Pfam" id="PF00067">
    <property type="entry name" value="p450"/>
    <property type="match status" value="1"/>
</dbReference>
<dbReference type="KEGG" id="prr:AT705_06935"/>
<dbReference type="GO" id="GO:0004497">
    <property type="term" value="F:monooxygenase activity"/>
    <property type="evidence" value="ECO:0007669"/>
    <property type="project" value="UniProtKB-KW"/>
</dbReference>
<evidence type="ECO:0000256" key="7">
    <source>
        <dbReference type="RuleBase" id="RU000461"/>
    </source>
</evidence>
<evidence type="ECO:0008006" key="10">
    <source>
        <dbReference type="Google" id="ProtNLM"/>
    </source>
</evidence>
<evidence type="ECO:0000256" key="2">
    <source>
        <dbReference type="ARBA" id="ARBA00022617"/>
    </source>
</evidence>
<dbReference type="Proteomes" id="UP000069015">
    <property type="component" value="Chromosome 1"/>
</dbReference>
<sequence length="376" mass="43050">MRLEDTEEKFNKPFQALDQALSKCPAHIEFEQDNYYVTDFDSAKQAMGNPDGNYVEQSDFFSVNGAMFSTRDVQIAIGKDAILSLKRYYEQRRSKIIEQFKHQINLGQRWPDSANDLMYNAFYDFLVDNQRSPQLRKLLDQVLIYSLYSGQKTHGAGWRRAFIRMRVHRALRAVFKARRQQSPYQGNNRDVIDILLASSPENESPKALAQIFLSFFFAINSSMAFTLAWSLYFCAKEGGVLHPAPWIVKEALRLWPVAWNLPRTPSKAHTLGELNIKQTDTVTVCPYVLHRHPDNWPQPERFYPPRWENASADAPYMPFGWGTHKCIASAFALTFTADLIGAIQGQQLTFEQLSDELHPEPAIAPPAFKVTAHNPA</sequence>
<comment type="similarity">
    <text evidence="1 7">Belongs to the cytochrome P450 family.</text>
</comment>
<dbReference type="GO" id="GO:0016705">
    <property type="term" value="F:oxidoreductase activity, acting on paired donors, with incorporation or reduction of molecular oxygen"/>
    <property type="evidence" value="ECO:0007669"/>
    <property type="project" value="InterPro"/>
</dbReference>
<keyword evidence="4 7" id="KW-0560">Oxidoreductase</keyword>
<name>A0A0U3IH38_9GAMM</name>
<keyword evidence="3 7" id="KW-0479">Metal-binding</keyword>
<dbReference type="InterPro" id="IPR050196">
    <property type="entry name" value="Cytochrome_P450_Monoox"/>
</dbReference>
<dbReference type="EMBL" id="CP013611">
    <property type="protein sequence ID" value="ALU42716.1"/>
    <property type="molecule type" value="Genomic_DNA"/>
</dbReference>
<dbReference type="CDD" id="cd00302">
    <property type="entry name" value="cytochrome_P450"/>
    <property type="match status" value="1"/>
</dbReference>
<gene>
    <name evidence="8" type="ORF">AT705_06935</name>
</gene>
<keyword evidence="5 7" id="KW-0408">Iron</keyword>
<dbReference type="InterPro" id="IPR001128">
    <property type="entry name" value="Cyt_P450"/>
</dbReference>
<dbReference type="SUPFAM" id="SSF48264">
    <property type="entry name" value="Cytochrome P450"/>
    <property type="match status" value="1"/>
</dbReference>
<dbReference type="Gene3D" id="1.10.630.10">
    <property type="entry name" value="Cytochrome P450"/>
    <property type="match status" value="1"/>
</dbReference>
<evidence type="ECO:0000256" key="6">
    <source>
        <dbReference type="ARBA" id="ARBA00023033"/>
    </source>
</evidence>
<accession>A0A0U3IH38</accession>
<dbReference type="GO" id="GO:0020037">
    <property type="term" value="F:heme binding"/>
    <property type="evidence" value="ECO:0007669"/>
    <property type="project" value="InterPro"/>
</dbReference>
<evidence type="ECO:0000256" key="1">
    <source>
        <dbReference type="ARBA" id="ARBA00010617"/>
    </source>
</evidence>
<dbReference type="InterPro" id="IPR036396">
    <property type="entry name" value="Cyt_P450_sf"/>
</dbReference>
<evidence type="ECO:0000256" key="3">
    <source>
        <dbReference type="ARBA" id="ARBA00022723"/>
    </source>
</evidence>